<dbReference type="EMBL" id="CAJVPV010049546">
    <property type="protein sequence ID" value="CAG8776304.1"/>
    <property type="molecule type" value="Genomic_DNA"/>
</dbReference>
<protein>
    <submittedName>
        <fullName evidence="3">16813_t:CDS:1</fullName>
    </submittedName>
</protein>
<dbReference type="SUPFAM" id="SSF47095">
    <property type="entry name" value="HMG-box"/>
    <property type="match status" value="1"/>
</dbReference>
<proteinExistence type="predicted"/>
<feature type="compositionally biased region" description="Basic and acidic residues" evidence="1">
    <location>
        <begin position="120"/>
        <end position="129"/>
    </location>
</feature>
<dbReference type="Pfam" id="PF00505">
    <property type="entry name" value="HMG_box"/>
    <property type="match status" value="1"/>
</dbReference>
<dbReference type="AlphaFoldDB" id="A0A9N9JE63"/>
<dbReference type="OrthoDB" id="6247875at2759"/>
<reference evidence="3" key="1">
    <citation type="submission" date="2021-06" db="EMBL/GenBank/DDBJ databases">
        <authorList>
            <person name="Kallberg Y."/>
            <person name="Tangrot J."/>
            <person name="Rosling A."/>
        </authorList>
    </citation>
    <scope>NUCLEOTIDE SEQUENCE</scope>
    <source>
        <strain evidence="3">CL551</strain>
    </source>
</reference>
<feature type="region of interest" description="Disordered" evidence="1">
    <location>
        <begin position="120"/>
        <end position="158"/>
    </location>
</feature>
<dbReference type="InterPro" id="IPR036910">
    <property type="entry name" value="HMG_box_dom_sf"/>
</dbReference>
<accession>A0A9N9JE63</accession>
<name>A0A9N9JE63_9GLOM</name>
<gene>
    <name evidence="3" type="ORF">AMORRO_LOCUS16942</name>
</gene>
<keyword evidence="4" id="KW-1185">Reference proteome</keyword>
<dbReference type="InterPro" id="IPR009071">
    <property type="entry name" value="HMG_box_dom"/>
</dbReference>
<evidence type="ECO:0000313" key="4">
    <source>
        <dbReference type="Proteomes" id="UP000789342"/>
    </source>
</evidence>
<feature type="non-terminal residue" evidence="3">
    <location>
        <position position="158"/>
    </location>
</feature>
<feature type="domain" description="HMG box" evidence="2">
    <location>
        <begin position="64"/>
        <end position="127"/>
    </location>
</feature>
<dbReference type="Proteomes" id="UP000789342">
    <property type="component" value="Unassembled WGS sequence"/>
</dbReference>
<dbReference type="Gene3D" id="1.10.30.10">
    <property type="entry name" value="High mobility group box domain"/>
    <property type="match status" value="1"/>
</dbReference>
<evidence type="ECO:0000313" key="3">
    <source>
        <dbReference type="EMBL" id="CAG8776304.1"/>
    </source>
</evidence>
<feature type="compositionally biased region" description="Basic and acidic residues" evidence="1">
    <location>
        <begin position="148"/>
        <end position="158"/>
    </location>
</feature>
<sequence length="158" mass="18080">MESQSHDSPAAIKSRTCFFITSTQSMPQHFAVSEGSTRPFIKVPFPPTVDPQKLITSKADGTLSRSPNAFMIYRKAFVEAARADGYSLPMTVISTMASEQWEQKETEETRVYYRRLAKEARDYRKEKCQSKSAGNRKKRSGWNIVSFRENKKNEKKAL</sequence>
<organism evidence="3 4">
    <name type="scientific">Acaulospora morrowiae</name>
    <dbReference type="NCBI Taxonomy" id="94023"/>
    <lineage>
        <taxon>Eukaryota</taxon>
        <taxon>Fungi</taxon>
        <taxon>Fungi incertae sedis</taxon>
        <taxon>Mucoromycota</taxon>
        <taxon>Glomeromycotina</taxon>
        <taxon>Glomeromycetes</taxon>
        <taxon>Diversisporales</taxon>
        <taxon>Acaulosporaceae</taxon>
        <taxon>Acaulospora</taxon>
    </lineage>
</organism>
<comment type="caution">
    <text evidence="3">The sequence shown here is derived from an EMBL/GenBank/DDBJ whole genome shotgun (WGS) entry which is preliminary data.</text>
</comment>
<evidence type="ECO:0000256" key="1">
    <source>
        <dbReference type="SAM" id="MobiDB-lite"/>
    </source>
</evidence>
<evidence type="ECO:0000259" key="2">
    <source>
        <dbReference type="Pfam" id="PF00505"/>
    </source>
</evidence>